<dbReference type="EMBL" id="QGNW01000001">
    <property type="protein sequence ID" value="RVX23961.1"/>
    <property type="molecule type" value="Genomic_DNA"/>
</dbReference>
<evidence type="ECO:0000313" key="4">
    <source>
        <dbReference type="EMBL" id="RVX23961.1"/>
    </source>
</evidence>
<dbReference type="EMBL" id="QGNW01001049">
    <property type="protein sequence ID" value="RVW57642.1"/>
    <property type="molecule type" value="Genomic_DNA"/>
</dbReference>
<dbReference type="FunFam" id="3.40.50.1820:FF:000051">
    <property type="entry name" value="(S)-hydroxynitrile lyase"/>
    <property type="match status" value="1"/>
</dbReference>
<evidence type="ECO:0000259" key="2">
    <source>
        <dbReference type="Pfam" id="PF12697"/>
    </source>
</evidence>
<comment type="caution">
    <text evidence="3">The sequence shown here is derived from an EMBL/GenBank/DDBJ whole genome shotgun (WGS) entry which is preliminary data.</text>
</comment>
<dbReference type="Pfam" id="PF12697">
    <property type="entry name" value="Abhydrolase_6"/>
    <property type="match status" value="1"/>
</dbReference>
<dbReference type="InterPro" id="IPR029058">
    <property type="entry name" value="AB_hydrolase_fold"/>
</dbReference>
<dbReference type="PANTHER" id="PTHR10992:SF943">
    <property type="entry name" value="METHYLESTERASE 10"/>
    <property type="match status" value="1"/>
</dbReference>
<dbReference type="Gene3D" id="3.40.50.1820">
    <property type="entry name" value="alpha/beta hydrolase"/>
    <property type="match status" value="1"/>
</dbReference>
<evidence type="ECO:0000313" key="3">
    <source>
        <dbReference type="EMBL" id="RVW57642.1"/>
    </source>
</evidence>
<keyword evidence="1" id="KW-1133">Transmembrane helix</keyword>
<dbReference type="InterPro" id="IPR000073">
    <property type="entry name" value="AB_hydrolase_1"/>
</dbReference>
<dbReference type="SUPFAM" id="SSF53474">
    <property type="entry name" value="alpha/beta-Hydrolases"/>
    <property type="match status" value="1"/>
</dbReference>
<dbReference type="AlphaFoldDB" id="A0A438FCD4"/>
<feature type="transmembrane region" description="Helical" evidence="1">
    <location>
        <begin position="12"/>
        <end position="36"/>
    </location>
</feature>
<organism evidence="3 5">
    <name type="scientific">Vitis vinifera</name>
    <name type="common">Grape</name>
    <dbReference type="NCBI Taxonomy" id="29760"/>
    <lineage>
        <taxon>Eukaryota</taxon>
        <taxon>Viridiplantae</taxon>
        <taxon>Streptophyta</taxon>
        <taxon>Embryophyta</taxon>
        <taxon>Tracheophyta</taxon>
        <taxon>Spermatophyta</taxon>
        <taxon>Magnoliopsida</taxon>
        <taxon>eudicotyledons</taxon>
        <taxon>Gunneridae</taxon>
        <taxon>Pentapetalae</taxon>
        <taxon>rosids</taxon>
        <taxon>Vitales</taxon>
        <taxon>Vitaceae</taxon>
        <taxon>Viteae</taxon>
        <taxon>Vitis</taxon>
    </lineage>
</organism>
<reference evidence="3 5" key="1">
    <citation type="journal article" date="2018" name="PLoS Genet.">
        <title>Population sequencing reveals clonal diversity and ancestral inbreeding in the grapevine cultivar Chardonnay.</title>
        <authorList>
            <person name="Roach M.J."/>
            <person name="Johnson D.L."/>
            <person name="Bohlmann J."/>
            <person name="van Vuuren H.J."/>
            <person name="Jones S.J."/>
            <person name="Pretorius I.S."/>
            <person name="Schmidt S.A."/>
            <person name="Borneman A.R."/>
        </authorList>
    </citation>
    <scope>NUCLEOTIDE SEQUENCE [LARGE SCALE GENOMIC DNA]</scope>
    <source>
        <strain evidence="5">cv. Chardonnay</strain>
        <strain evidence="3">I10V1</strain>
        <tissue evidence="3">Leaf</tissue>
    </source>
</reference>
<keyword evidence="1" id="KW-0812">Transmembrane</keyword>
<feature type="domain" description="AB hydrolase-1" evidence="2">
    <location>
        <begin position="52"/>
        <end position="293"/>
    </location>
</feature>
<evidence type="ECO:0000313" key="5">
    <source>
        <dbReference type="Proteomes" id="UP000288805"/>
    </source>
</evidence>
<sequence length="305" mass="34201">MVYLETERLRVWLAPSLHFGLIGIVVSFICGIRSLLSPHETHHQDMDSVKHFVLVHGACHGAWCWYKLVPLLKSFGHRVTALDLGASGVNPKRLDELASVYDYVQPLMEFVASLPQDEKVVLVGHSYGGLAISLAMESFPEKILVGVFVSAYMPNYISPPVTLAEEFFINRSKPESLLDTQLSFGQGLESPPTALTFGPDHLSVALYQNCQPEDLELAKSLIRPHGLFLEDYAKESLLSEEKFGSVDRVYVVLEEDEIMKGFQQWVIDNSPPKEVKFIAGADHMGMMSKPKELCLCFQEIVQQYN</sequence>
<name>A0A438FCD4_VITVI</name>
<dbReference type="GO" id="GO:0003824">
    <property type="term" value="F:catalytic activity"/>
    <property type="evidence" value="ECO:0007669"/>
    <property type="project" value="UniProtKB-ARBA"/>
</dbReference>
<dbReference type="PANTHER" id="PTHR10992">
    <property type="entry name" value="METHYLESTERASE FAMILY MEMBER"/>
    <property type="match status" value="1"/>
</dbReference>
<dbReference type="Proteomes" id="UP000288805">
    <property type="component" value="Unassembled WGS sequence"/>
</dbReference>
<evidence type="ECO:0000256" key="1">
    <source>
        <dbReference type="SAM" id="Phobius"/>
    </source>
</evidence>
<proteinExistence type="predicted"/>
<keyword evidence="1" id="KW-0472">Membrane</keyword>
<dbReference type="InterPro" id="IPR045889">
    <property type="entry name" value="MES/HNL"/>
</dbReference>
<accession>A0A438FCD4</accession>
<gene>
    <name evidence="3" type="primary">MES10_5</name>
    <name evidence="4" type="synonym">MES10_4</name>
    <name evidence="4" type="ORF">CK203_000267</name>
    <name evidence="3" type="ORF">CK203_096010</name>
</gene>
<protein>
    <submittedName>
        <fullName evidence="3">Methylesterase 10</fullName>
    </submittedName>
</protein>